<evidence type="ECO:0000256" key="2">
    <source>
        <dbReference type="ARBA" id="ARBA00022490"/>
    </source>
</evidence>
<comment type="caution">
    <text evidence="5">The sequence shown here is derived from an EMBL/GenBank/DDBJ whole genome shotgun (WGS) entry which is preliminary data.</text>
</comment>
<proteinExistence type="predicted"/>
<gene>
    <name evidence="5" type="ORF">Q7C36_021668</name>
</gene>
<keyword evidence="2" id="KW-0963">Cytoplasm</keyword>
<dbReference type="GO" id="GO:0030674">
    <property type="term" value="F:protein-macromolecule adaptor activity"/>
    <property type="evidence" value="ECO:0007669"/>
    <property type="project" value="InterPro"/>
</dbReference>
<dbReference type="GO" id="GO:0005737">
    <property type="term" value="C:cytoplasm"/>
    <property type="evidence" value="ECO:0007669"/>
    <property type="project" value="UniProtKB-SubCell"/>
</dbReference>
<dbReference type="AlphaFoldDB" id="A0AA88LPW8"/>
<evidence type="ECO:0000313" key="5">
    <source>
        <dbReference type="EMBL" id="KAK2817735.1"/>
    </source>
</evidence>
<dbReference type="SUPFAM" id="SSF50405">
    <property type="entry name" value="Actin-crosslinking proteins"/>
    <property type="match status" value="1"/>
</dbReference>
<dbReference type="EMBL" id="JAVHJS010000024">
    <property type="protein sequence ID" value="KAK2817735.1"/>
    <property type="molecule type" value="Genomic_DNA"/>
</dbReference>
<protein>
    <recommendedName>
        <fullName evidence="4">Fascin-like domain-containing protein</fullName>
    </recommendedName>
</protein>
<dbReference type="Gene3D" id="2.80.10.50">
    <property type="match status" value="1"/>
</dbReference>
<keyword evidence="6" id="KW-1185">Reference proteome</keyword>
<dbReference type="Pfam" id="PF06268">
    <property type="entry name" value="Fascin"/>
    <property type="match status" value="1"/>
</dbReference>
<keyword evidence="3" id="KW-0009">Actin-binding</keyword>
<evidence type="ECO:0000256" key="1">
    <source>
        <dbReference type="ARBA" id="ARBA00004496"/>
    </source>
</evidence>
<dbReference type="InterPro" id="IPR008999">
    <property type="entry name" value="Actin-crosslinking"/>
</dbReference>
<sequence length="201" mass="22338">MRKKQVWTLEHADQAGDSSSVLLRSHLGRYLSSDKDGNVTAECERPCTDCRFCVVAHADGRWSLRSEQHGRYLGGTEDRVLCSTTEGKWYVHLATHRRSTCTALRASGICHAHTGRSELAADRRCFPGAWASVLTLVYRERRVTTCRPPAAASSLAPVRWCLSHRTTLDSRWSFARAPVAFRNAAGRYLAPSGPERHSQGG</sequence>
<evidence type="ECO:0000259" key="4">
    <source>
        <dbReference type="Pfam" id="PF06268"/>
    </source>
</evidence>
<accession>A0AA88LPW8</accession>
<organism evidence="5 6">
    <name type="scientific">Tachysurus vachellii</name>
    <name type="common">Darkbarbel catfish</name>
    <name type="synonym">Pelteobagrus vachellii</name>
    <dbReference type="NCBI Taxonomy" id="175792"/>
    <lineage>
        <taxon>Eukaryota</taxon>
        <taxon>Metazoa</taxon>
        <taxon>Chordata</taxon>
        <taxon>Craniata</taxon>
        <taxon>Vertebrata</taxon>
        <taxon>Euteleostomi</taxon>
        <taxon>Actinopterygii</taxon>
        <taxon>Neopterygii</taxon>
        <taxon>Teleostei</taxon>
        <taxon>Ostariophysi</taxon>
        <taxon>Siluriformes</taxon>
        <taxon>Bagridae</taxon>
        <taxon>Tachysurus</taxon>
    </lineage>
</organism>
<reference evidence="5" key="1">
    <citation type="submission" date="2023-08" db="EMBL/GenBank/DDBJ databases">
        <title>Pelteobagrus vachellii genome.</title>
        <authorList>
            <person name="Liu H."/>
        </authorList>
    </citation>
    <scope>NUCLEOTIDE SEQUENCE</scope>
    <source>
        <strain evidence="5">PRFRI_2022a</strain>
        <tissue evidence="5">Muscle</tissue>
    </source>
</reference>
<dbReference type="Proteomes" id="UP001187315">
    <property type="component" value="Unassembled WGS sequence"/>
</dbReference>
<evidence type="ECO:0000256" key="3">
    <source>
        <dbReference type="ARBA" id="ARBA00023203"/>
    </source>
</evidence>
<feature type="domain" description="Fascin-like" evidence="4">
    <location>
        <begin position="3"/>
        <end position="85"/>
    </location>
</feature>
<evidence type="ECO:0000313" key="6">
    <source>
        <dbReference type="Proteomes" id="UP001187315"/>
    </source>
</evidence>
<comment type="subcellular location">
    <subcellularLocation>
        <location evidence="1">Cytoplasm</location>
    </subcellularLocation>
</comment>
<dbReference type="GO" id="GO:0051015">
    <property type="term" value="F:actin filament binding"/>
    <property type="evidence" value="ECO:0007669"/>
    <property type="project" value="InterPro"/>
</dbReference>
<name>A0AA88LPW8_TACVA</name>
<dbReference type="InterPro" id="IPR022768">
    <property type="entry name" value="Fascin-like_dom"/>
</dbReference>